<dbReference type="Proteomes" id="UP000000600">
    <property type="component" value="Unassembled WGS sequence"/>
</dbReference>
<evidence type="ECO:0000313" key="3">
    <source>
        <dbReference type="EMBL" id="CAK61346.1"/>
    </source>
</evidence>
<reference evidence="3 4" key="1">
    <citation type="journal article" date="2006" name="Nature">
        <title>Global trends of whole-genome duplications revealed by the ciliate Paramecium tetraurelia.</title>
        <authorList>
            <consortium name="Genoscope"/>
            <person name="Aury J.-M."/>
            <person name="Jaillon O."/>
            <person name="Duret L."/>
            <person name="Noel B."/>
            <person name="Jubin C."/>
            <person name="Porcel B.M."/>
            <person name="Segurens B."/>
            <person name="Daubin V."/>
            <person name="Anthouard V."/>
            <person name="Aiach N."/>
            <person name="Arnaiz O."/>
            <person name="Billaut A."/>
            <person name="Beisson J."/>
            <person name="Blanc I."/>
            <person name="Bouhouche K."/>
            <person name="Camara F."/>
            <person name="Duharcourt S."/>
            <person name="Guigo R."/>
            <person name="Gogendeau D."/>
            <person name="Katinka M."/>
            <person name="Keller A.-M."/>
            <person name="Kissmehl R."/>
            <person name="Klotz C."/>
            <person name="Koll F."/>
            <person name="Le Moue A."/>
            <person name="Lepere C."/>
            <person name="Malinsky S."/>
            <person name="Nowacki M."/>
            <person name="Nowak J.K."/>
            <person name="Plattner H."/>
            <person name="Poulain J."/>
            <person name="Ruiz F."/>
            <person name="Serrano V."/>
            <person name="Zagulski M."/>
            <person name="Dessen P."/>
            <person name="Betermier M."/>
            <person name="Weissenbach J."/>
            <person name="Scarpelli C."/>
            <person name="Schachter V."/>
            <person name="Sperling L."/>
            <person name="Meyer E."/>
            <person name="Cohen J."/>
            <person name="Wincker P."/>
        </authorList>
    </citation>
    <scope>NUCLEOTIDE SEQUENCE [LARGE SCALE GENOMIC DNA]</scope>
    <source>
        <strain evidence="3 4">Stock d4-2</strain>
    </source>
</reference>
<evidence type="ECO:0008006" key="5">
    <source>
        <dbReference type="Google" id="ProtNLM"/>
    </source>
</evidence>
<dbReference type="OMA" id="NKSIDWY"/>
<keyword evidence="4" id="KW-1185">Reference proteome</keyword>
<feature type="transmembrane region" description="Helical" evidence="1">
    <location>
        <begin position="1369"/>
        <end position="1390"/>
    </location>
</feature>
<dbReference type="HOGENOM" id="CLU_253554_0_0_1"/>
<dbReference type="KEGG" id="ptm:GSPATT00031577001"/>
<dbReference type="OrthoDB" id="293550at2759"/>
<evidence type="ECO:0000313" key="4">
    <source>
        <dbReference type="Proteomes" id="UP000000600"/>
    </source>
</evidence>
<gene>
    <name evidence="3" type="ORF">GSPATT00031577001</name>
</gene>
<protein>
    <recommendedName>
        <fullName evidence="5">Transmembrane protein</fullName>
    </recommendedName>
</protein>
<dbReference type="RefSeq" id="XP_001428744.1">
    <property type="nucleotide sequence ID" value="XM_001428707.1"/>
</dbReference>
<dbReference type="Gene3D" id="2.60.120.380">
    <property type="match status" value="1"/>
</dbReference>
<dbReference type="EMBL" id="CT868013">
    <property type="protein sequence ID" value="CAK61346.1"/>
    <property type="molecule type" value="Genomic_DNA"/>
</dbReference>
<feature type="chain" id="PRO_5002622659" description="Transmembrane protein" evidence="2">
    <location>
        <begin position="20"/>
        <end position="1413"/>
    </location>
</feature>
<dbReference type="InParanoid" id="A0BS29"/>
<organism evidence="3 4">
    <name type="scientific">Paramecium tetraurelia</name>
    <dbReference type="NCBI Taxonomy" id="5888"/>
    <lineage>
        <taxon>Eukaryota</taxon>
        <taxon>Sar</taxon>
        <taxon>Alveolata</taxon>
        <taxon>Ciliophora</taxon>
        <taxon>Intramacronucleata</taxon>
        <taxon>Oligohymenophorea</taxon>
        <taxon>Peniculida</taxon>
        <taxon>Parameciidae</taxon>
        <taxon>Paramecium</taxon>
    </lineage>
</organism>
<evidence type="ECO:0000256" key="1">
    <source>
        <dbReference type="SAM" id="Phobius"/>
    </source>
</evidence>
<keyword evidence="1" id="KW-1133">Transmembrane helix</keyword>
<proteinExistence type="predicted"/>
<dbReference type="GeneID" id="5014528"/>
<evidence type="ECO:0000256" key="2">
    <source>
        <dbReference type="SAM" id="SignalP"/>
    </source>
</evidence>
<name>A0BS29_PARTE</name>
<accession>A0BS29</accession>
<keyword evidence="1" id="KW-0812">Transmembrane</keyword>
<keyword evidence="2" id="KW-0732">Signal</keyword>
<feature type="signal peptide" evidence="2">
    <location>
        <begin position="1"/>
        <end position="19"/>
    </location>
</feature>
<keyword evidence="1" id="KW-0472">Membrane</keyword>
<sequence length="1413" mass="164194">MYVFLLMVCIALTNQSVRYISLNEVLDDAIEAYDYKVYRLQVHNAEKLQNRTLIVQLLPQIGNPKVAVECDTEPKLLDYYEWQTGSWFMQQLTISYQERKALNCTDKEFYIGVSSEVVSGYQLVTYVLDGIQQLDYNIPLSGELVEKEILQFKLKPIQSTEQITLQITANQVEKFLKQCTSEDCSITLSDYEGSDTDTAVHLTQSSLTFVHANCQDCYYLVGLKSETKTQFRILAKRKEQHIILREGEQEQFHVEEGFSVYYLYNIPNDTNIKSVKFQITQYNGTCMMFGSSSDQYPNATNFEMRSSSQLKASNTQTVQTVYLSVYGYTHCQYGIYTQVERYQTVNQTHFIQLQSGVPQKYLSSDQYSFFYIQLTQKQNFTITLQNLEGNFIMYVKSNLKDNEIPDSNSYQWKDSKQIEINIDDVNYATQYYIGVQRLNDQGEFIIQYSMHGDIEFYQVGQQIIGTVAKKKFRYYKLPMEPRNITITKDIYSGNDVVDLDMYISFDQKNTHPNLKNHNIYLTGKNLTIPESDLQCQQNTTKIYERNPCYIYISVSSSSGTIFYTISTKYDNSRIQLYEGYPQTVTFDQNTLFYYILNQKEISLQWYSYGGSQAYVEAYFGNKDNPDLKYETFKAHSYFTQFQSIIIPESEKYSLLYIHVQPIQPHYQGDTYTIGIYEEVQLMTLSDPIIDKVQKGQTKFYKLSLTQDVKSIEVNVHVKGGGDALTPRVSKGKDKRPSLYEYDIYWTEIVGSTYILQEMSDRYLAKDDYIIGLYGQIDCEFQISYNLDDAKFYNAFLGYPFDVLFVEDIPYNYLFRDNPSDEEFKIIVFAIQGKLQIRTKKLSIFDDVSAITSNDTLIIDEIVTKQKSFQVKTCQQSSCIYVVEITAISGDTKGLIEFTSHQYYTTLQEGHQWREILNESETSLYHFNSYVNVQFSIQMISGDIRLYLKEGQELKHNDEAHHTQRIQNDTQILFQKKSSSPSIITIKVESLAPTSIFKISAIRQYNQVITIHLGQMMTYFVQAQETVQLQYQSITQPTNSQSKFITLQIQNIHQSIDNLYFEITHTSIKPINYFNKYPKAISYYLYDQFGLYNISIKALHNSTYVRVIITNGELNALTDGVSQYQLTKIGQPNYYEIFVQSKSKLLLEVFTCSGSILVQGTKNETNLAKQIFEIQVMNSSQEHIQTILSLEAGTYYFLVKLISAHTQDENKNKISSYYIKQQTFIQGELIPSTSFQLSNKSIDWYKVDNNLIIHIPNLIQVKKDITLVHVYFIVRMQQAIGEKSLACMFESNYVNNKTNVYGKYTQVVEQSNFSNITTVTFATKDQQAKYLSVVGKVQLQIENEIEELTYPLPIIEMNYTNHQQESIQQWVLLGIFLTILLITGFFVYFNIRKQVHHQNHNTLNIEMNYQTFNN</sequence>